<dbReference type="SUPFAM" id="SSF54211">
    <property type="entry name" value="Ribosomal protein S5 domain 2-like"/>
    <property type="match status" value="1"/>
</dbReference>
<dbReference type="PROSITE" id="PS00648">
    <property type="entry name" value="RIBONUCLEASE_P"/>
    <property type="match status" value="1"/>
</dbReference>
<dbReference type="PANTHER" id="PTHR33992">
    <property type="entry name" value="RIBONUCLEASE P PROTEIN COMPONENT"/>
    <property type="match status" value="1"/>
</dbReference>
<comment type="caution">
    <text evidence="9">The sequence shown here is derived from an EMBL/GenBank/DDBJ whole genome shotgun (WGS) entry which is preliminary data.</text>
</comment>
<evidence type="ECO:0000256" key="6">
    <source>
        <dbReference type="ARBA" id="ARBA00022884"/>
    </source>
</evidence>
<keyword evidence="3" id="KW-0540">Nuclease</keyword>
<dbReference type="AlphaFoldDB" id="A0A917SC05"/>
<evidence type="ECO:0000256" key="3">
    <source>
        <dbReference type="ARBA" id="ARBA00022722"/>
    </source>
</evidence>
<dbReference type="GO" id="GO:0030677">
    <property type="term" value="C:ribonuclease P complex"/>
    <property type="evidence" value="ECO:0007669"/>
    <property type="project" value="TreeGrafter"/>
</dbReference>
<dbReference type="GO" id="GO:0004526">
    <property type="term" value="F:ribonuclease P activity"/>
    <property type="evidence" value="ECO:0007669"/>
    <property type="project" value="UniProtKB-UniRule"/>
</dbReference>
<dbReference type="GO" id="GO:0000049">
    <property type="term" value="F:tRNA binding"/>
    <property type="evidence" value="ECO:0007669"/>
    <property type="project" value="InterPro"/>
</dbReference>
<evidence type="ECO:0000256" key="8">
    <source>
        <dbReference type="SAM" id="MobiDB-lite"/>
    </source>
</evidence>
<keyword evidence="10" id="KW-1185">Reference proteome</keyword>
<evidence type="ECO:0000256" key="5">
    <source>
        <dbReference type="ARBA" id="ARBA00022801"/>
    </source>
</evidence>
<keyword evidence="2" id="KW-0819">tRNA processing</keyword>
<dbReference type="NCBIfam" id="TIGR00188">
    <property type="entry name" value="rnpA"/>
    <property type="match status" value="1"/>
</dbReference>
<dbReference type="GO" id="GO:0042781">
    <property type="term" value="F:3'-tRNA processing endoribonuclease activity"/>
    <property type="evidence" value="ECO:0007669"/>
    <property type="project" value="TreeGrafter"/>
</dbReference>
<accession>A0A917SC05</accession>
<keyword evidence="5" id="KW-0378">Hydrolase</keyword>
<dbReference type="EC" id="3.1.26.5" evidence="7"/>
<reference evidence="9" key="2">
    <citation type="submission" date="2020-09" db="EMBL/GenBank/DDBJ databases">
        <authorList>
            <person name="Sun Q."/>
            <person name="Zhou Y."/>
        </authorList>
    </citation>
    <scope>NUCLEOTIDE SEQUENCE</scope>
    <source>
        <strain evidence="9">CGMCC 4.7306</strain>
    </source>
</reference>
<feature type="region of interest" description="Disordered" evidence="8">
    <location>
        <begin position="113"/>
        <end position="136"/>
    </location>
</feature>
<comment type="function">
    <text evidence="1">RNaseP catalyzes the removal of the 5'-leader sequence from pre-tRNA to produce the mature 5'-terminus. It can also cleave other RNA substrates such as 4.5S RNA. The protein component plays an auxiliary but essential role in vivo by binding to the 5'-leader sequence and broadening the substrate specificity of the ribozyme.</text>
</comment>
<evidence type="ECO:0000313" key="9">
    <source>
        <dbReference type="EMBL" id="GGL70820.1"/>
    </source>
</evidence>
<gene>
    <name evidence="9" type="primary">rnpA</name>
    <name evidence="9" type="ORF">GCM10011575_31610</name>
</gene>
<evidence type="ECO:0000313" key="10">
    <source>
        <dbReference type="Proteomes" id="UP000613840"/>
    </source>
</evidence>
<proteinExistence type="predicted"/>
<reference evidence="9" key="1">
    <citation type="journal article" date="2014" name="Int. J. Syst. Evol. Microbiol.">
        <title>Complete genome sequence of Corynebacterium casei LMG S-19264T (=DSM 44701T), isolated from a smear-ripened cheese.</title>
        <authorList>
            <consortium name="US DOE Joint Genome Institute (JGI-PGF)"/>
            <person name="Walter F."/>
            <person name="Albersmeier A."/>
            <person name="Kalinowski J."/>
            <person name="Ruckert C."/>
        </authorList>
    </citation>
    <scope>NUCLEOTIDE SEQUENCE</scope>
    <source>
        <strain evidence="9">CGMCC 4.7306</strain>
    </source>
</reference>
<evidence type="ECO:0000256" key="2">
    <source>
        <dbReference type="ARBA" id="ARBA00022694"/>
    </source>
</evidence>
<dbReference type="InterPro" id="IPR020568">
    <property type="entry name" value="Ribosomal_Su5_D2-typ_SF"/>
</dbReference>
<evidence type="ECO:0000256" key="4">
    <source>
        <dbReference type="ARBA" id="ARBA00022759"/>
    </source>
</evidence>
<sequence length="136" mass="14773">MRSGADFTQTVRRGHRIGTRTLVLHSVVDEGTAGPEGQQGPLVGFLVSKAVGTAVVRNRVKRRLRHLVAQRLDGTPPVARVVVRALPAAATDPDRVPDDLGYAWSRIARQWQPGYQPAGSRHGRRTPQPPDGEDAC</sequence>
<keyword evidence="4" id="KW-0255">Endonuclease</keyword>
<organism evidence="9 10">
    <name type="scientific">Microlunatus endophyticus</name>
    <dbReference type="NCBI Taxonomy" id="1716077"/>
    <lineage>
        <taxon>Bacteria</taxon>
        <taxon>Bacillati</taxon>
        <taxon>Actinomycetota</taxon>
        <taxon>Actinomycetes</taxon>
        <taxon>Propionibacteriales</taxon>
        <taxon>Propionibacteriaceae</taxon>
        <taxon>Microlunatus</taxon>
    </lineage>
</organism>
<dbReference type="Gene3D" id="3.30.230.10">
    <property type="match status" value="1"/>
</dbReference>
<dbReference type="InterPro" id="IPR020539">
    <property type="entry name" value="RNase_P_CS"/>
</dbReference>
<keyword evidence="6" id="KW-0694">RNA-binding</keyword>
<dbReference type="InterPro" id="IPR014721">
    <property type="entry name" value="Ribsml_uS5_D2-typ_fold_subgr"/>
</dbReference>
<dbReference type="InterPro" id="IPR000100">
    <property type="entry name" value="RNase_P"/>
</dbReference>
<evidence type="ECO:0000256" key="7">
    <source>
        <dbReference type="NCBIfam" id="TIGR00188"/>
    </source>
</evidence>
<dbReference type="Proteomes" id="UP000613840">
    <property type="component" value="Unassembled WGS sequence"/>
</dbReference>
<evidence type="ECO:0000256" key="1">
    <source>
        <dbReference type="ARBA" id="ARBA00002663"/>
    </source>
</evidence>
<name>A0A917SC05_9ACTN</name>
<dbReference type="Pfam" id="PF00825">
    <property type="entry name" value="Ribonuclease_P"/>
    <property type="match status" value="1"/>
</dbReference>
<dbReference type="EMBL" id="BMMZ01000008">
    <property type="protein sequence ID" value="GGL70820.1"/>
    <property type="molecule type" value="Genomic_DNA"/>
</dbReference>
<dbReference type="PANTHER" id="PTHR33992:SF1">
    <property type="entry name" value="RIBONUCLEASE P PROTEIN COMPONENT"/>
    <property type="match status" value="1"/>
</dbReference>
<protein>
    <recommendedName>
        <fullName evidence="7">Ribonuclease P protein component</fullName>
        <ecNumber evidence="7">3.1.26.5</ecNumber>
    </recommendedName>
</protein>